<evidence type="ECO:0000313" key="2">
    <source>
        <dbReference type="EMBL" id="MDB7931555.1"/>
    </source>
</evidence>
<comment type="caution">
    <text evidence="2">The sequence shown here is derived from an EMBL/GenBank/DDBJ whole genome shotgun (WGS) entry which is preliminary data.</text>
</comment>
<dbReference type="SUPFAM" id="SSF110455">
    <property type="entry name" value="Toprim domain"/>
    <property type="match status" value="1"/>
</dbReference>
<dbReference type="Pfam" id="PF01751">
    <property type="entry name" value="Toprim"/>
    <property type="match status" value="1"/>
</dbReference>
<feature type="domain" description="Toprim" evidence="1">
    <location>
        <begin position="5"/>
        <end position="90"/>
    </location>
</feature>
<dbReference type="GO" id="GO:0006364">
    <property type="term" value="P:rRNA processing"/>
    <property type="evidence" value="ECO:0007669"/>
    <property type="project" value="TreeGrafter"/>
</dbReference>
<reference evidence="2" key="1">
    <citation type="submission" date="2023-01" db="EMBL/GenBank/DDBJ databases">
        <title>Human gut microbiome strain richness.</title>
        <authorList>
            <person name="Chen-Liaw A."/>
        </authorList>
    </citation>
    <scope>NUCLEOTIDE SEQUENCE</scope>
    <source>
        <strain evidence="2">1001287st1_F4_1001285I_161205</strain>
    </source>
</reference>
<protein>
    <submittedName>
        <fullName evidence="2">DUF4093 domain-containing protein</fullName>
    </submittedName>
</protein>
<dbReference type="AlphaFoldDB" id="A0AAW6CEG7"/>
<name>A0AAW6CEG7_FLAPL</name>
<dbReference type="PROSITE" id="PS50880">
    <property type="entry name" value="TOPRIM"/>
    <property type="match status" value="1"/>
</dbReference>
<dbReference type="Pfam" id="PF13331">
    <property type="entry name" value="DUF4093"/>
    <property type="match status" value="1"/>
</dbReference>
<dbReference type="InterPro" id="IPR025156">
    <property type="entry name" value="RNase_M5_C"/>
</dbReference>
<proteinExistence type="predicted"/>
<organism evidence="2 3">
    <name type="scientific">Flavonifractor plautii</name>
    <name type="common">Fusobacterium plautii</name>
    <dbReference type="NCBI Taxonomy" id="292800"/>
    <lineage>
        <taxon>Bacteria</taxon>
        <taxon>Bacillati</taxon>
        <taxon>Bacillota</taxon>
        <taxon>Clostridia</taxon>
        <taxon>Eubacteriales</taxon>
        <taxon>Oscillospiraceae</taxon>
        <taxon>Flavonifractor</taxon>
    </lineage>
</organism>
<dbReference type="EMBL" id="JAQLWV010000001">
    <property type="protein sequence ID" value="MDB7931555.1"/>
    <property type="molecule type" value="Genomic_DNA"/>
</dbReference>
<dbReference type="Proteomes" id="UP001211173">
    <property type="component" value="Unassembled WGS sequence"/>
</dbReference>
<evidence type="ECO:0000259" key="1">
    <source>
        <dbReference type="PROSITE" id="PS50880"/>
    </source>
</evidence>
<dbReference type="PANTHER" id="PTHR39156">
    <property type="entry name" value="RIBONUCLEASE M5"/>
    <property type="match status" value="1"/>
</dbReference>
<dbReference type="GO" id="GO:0043822">
    <property type="term" value="F:ribonuclease M5 activity"/>
    <property type="evidence" value="ECO:0007669"/>
    <property type="project" value="TreeGrafter"/>
</dbReference>
<dbReference type="PANTHER" id="PTHR39156:SF1">
    <property type="entry name" value="RIBONUCLEASE M5"/>
    <property type="match status" value="1"/>
</dbReference>
<gene>
    <name evidence="2" type="ORF">PNE06_00555</name>
</gene>
<evidence type="ECO:0000313" key="3">
    <source>
        <dbReference type="Proteomes" id="UP001211173"/>
    </source>
</evidence>
<dbReference type="InterPro" id="IPR006171">
    <property type="entry name" value="TOPRIM_dom"/>
</dbReference>
<dbReference type="RefSeq" id="WP_195383745.1">
    <property type="nucleotide sequence ID" value="NZ_JADMVZ010000002.1"/>
</dbReference>
<accession>A0AAW6CEG7</accession>
<sequence>MLRIREAIVVEGRYDKNTLSQMVDTVIVETSGFGIFKDKERLALLRRLAEKRGLIVLTDPDGAGFVIRSHLKGSIPPEQVKHAYVPDVYGKERRKRRGGKEGKLGVEGMRPEVLEAALRRAGATFLDEEETAVPPRRAITKADLMALGLSGGPGAAERRKELLHRLELPERLSPNALLEVLNALFTLGELEDTVRGADAKKFS</sequence>
<dbReference type="SMART" id="SM00493">
    <property type="entry name" value="TOPRIM"/>
    <property type="match status" value="1"/>
</dbReference>
<dbReference type="Gene3D" id="3.40.1360.10">
    <property type="match status" value="1"/>
</dbReference>